<feature type="region of interest" description="Disordered" evidence="1">
    <location>
        <begin position="149"/>
        <end position="173"/>
    </location>
</feature>
<reference evidence="2 3" key="1">
    <citation type="journal article" date="2018" name="IMA Fungus">
        <title>IMA Genome-F 10: Nine draft genome sequences of Claviceps purpurea s.lat., including C. arundinis, C. humidiphila, and C. cf. spartinae, pseudomolecules for the pitch canker pathogen Fusarium circinatum, draft genome of Davidsoniella eucalypti, Grosmannia galeiformis, Quambalaria eucalypti, and Teratosphaeria destructans.</title>
        <authorList>
            <person name="Wingfield B.D."/>
            <person name="Liu M."/>
            <person name="Nguyen H.D."/>
            <person name="Lane F.A."/>
            <person name="Morgan S.W."/>
            <person name="De Vos L."/>
            <person name="Wilken P.M."/>
            <person name="Duong T.A."/>
            <person name="Aylward J."/>
            <person name="Coetzee M.P."/>
            <person name="Dadej K."/>
            <person name="De Beer Z.W."/>
            <person name="Findlay W."/>
            <person name="Havenga M."/>
            <person name="Kolarik M."/>
            <person name="Menzies J.G."/>
            <person name="Naidoo K."/>
            <person name="Pochopski O."/>
            <person name="Shoukouhi P."/>
            <person name="Santana Q.C."/>
            <person name="Seifert K.A."/>
            <person name="Soal N."/>
            <person name="Steenkamp E.T."/>
            <person name="Tatham C.T."/>
            <person name="van der Nest M.A."/>
            <person name="Wingfield M.J."/>
        </authorList>
    </citation>
    <scope>NUCLEOTIDE SEQUENCE [LARGE SCALE GENOMIC DNA]</scope>
    <source>
        <strain evidence="2">CMW44962</strain>
    </source>
</reference>
<evidence type="ECO:0000256" key="1">
    <source>
        <dbReference type="SAM" id="MobiDB-lite"/>
    </source>
</evidence>
<evidence type="ECO:0000313" key="2">
    <source>
        <dbReference type="EMBL" id="KAH9824578.1"/>
    </source>
</evidence>
<dbReference type="OrthoDB" id="10001928at2759"/>
<dbReference type="Proteomes" id="UP001138500">
    <property type="component" value="Unassembled WGS sequence"/>
</dbReference>
<feature type="compositionally biased region" description="Basic and acidic residues" evidence="1">
    <location>
        <begin position="149"/>
        <end position="164"/>
    </location>
</feature>
<feature type="region of interest" description="Disordered" evidence="1">
    <location>
        <begin position="63"/>
        <end position="121"/>
    </location>
</feature>
<sequence>MQLARPYKIDGLLEAVVERLHESLDGRNAAAIFNAAAMGAAASTIPIRTASLGGLEALTLNGGRGGPSLRVDTDVANGRSTRSTIRPGTGEETDDEVPDSAATEDSLSESEASLSARSFSGRAEKDREVWNGALSSVVGLQKRGLRGLMEGRRMRERGRSDGLEGQRVGLGIA</sequence>
<evidence type="ECO:0000313" key="3">
    <source>
        <dbReference type="Proteomes" id="UP001138500"/>
    </source>
</evidence>
<proteinExistence type="predicted"/>
<dbReference type="EMBL" id="RIBY02002139">
    <property type="protein sequence ID" value="KAH9824578.1"/>
    <property type="molecule type" value="Genomic_DNA"/>
</dbReference>
<reference evidence="2 3" key="2">
    <citation type="journal article" date="2021" name="Curr. Genet.">
        <title>Genetic response to nitrogen starvation in the aggressive Eucalyptus foliar pathogen Teratosphaeria destructans.</title>
        <authorList>
            <person name="Havenga M."/>
            <person name="Wingfield B.D."/>
            <person name="Wingfield M.J."/>
            <person name="Dreyer L.L."/>
            <person name="Roets F."/>
            <person name="Aylward J."/>
        </authorList>
    </citation>
    <scope>NUCLEOTIDE SEQUENCE [LARGE SCALE GENOMIC DNA]</scope>
    <source>
        <strain evidence="2">CMW44962</strain>
    </source>
</reference>
<keyword evidence="3" id="KW-1185">Reference proteome</keyword>
<accession>A0A9W7SMF0</accession>
<organism evidence="2 3">
    <name type="scientific">Teratosphaeria destructans</name>
    <dbReference type="NCBI Taxonomy" id="418781"/>
    <lineage>
        <taxon>Eukaryota</taxon>
        <taxon>Fungi</taxon>
        <taxon>Dikarya</taxon>
        <taxon>Ascomycota</taxon>
        <taxon>Pezizomycotina</taxon>
        <taxon>Dothideomycetes</taxon>
        <taxon>Dothideomycetidae</taxon>
        <taxon>Mycosphaerellales</taxon>
        <taxon>Teratosphaeriaceae</taxon>
        <taxon>Teratosphaeria</taxon>
    </lineage>
</organism>
<feature type="compositionally biased region" description="Low complexity" evidence="1">
    <location>
        <begin position="100"/>
        <end position="120"/>
    </location>
</feature>
<protein>
    <submittedName>
        <fullName evidence="2">Galactose oxidase</fullName>
    </submittedName>
</protein>
<dbReference type="AlphaFoldDB" id="A0A9W7SMF0"/>
<comment type="caution">
    <text evidence="2">The sequence shown here is derived from an EMBL/GenBank/DDBJ whole genome shotgun (WGS) entry which is preliminary data.</text>
</comment>
<name>A0A9W7SMF0_9PEZI</name>
<gene>
    <name evidence="2" type="ORF">Tdes44962_MAKER10223</name>
</gene>